<dbReference type="KEGG" id="foc:127751854"/>
<evidence type="ECO:0000256" key="1">
    <source>
        <dbReference type="SAM" id="SignalP"/>
    </source>
</evidence>
<reference evidence="3" key="1">
    <citation type="submission" date="2025-08" db="UniProtKB">
        <authorList>
            <consortium name="RefSeq"/>
        </authorList>
    </citation>
    <scope>IDENTIFICATION</scope>
    <source>
        <tissue evidence="3">Whole organism</tissue>
    </source>
</reference>
<dbReference type="GeneID" id="127751854"/>
<gene>
    <name evidence="3" type="primary">LOC127751854</name>
</gene>
<feature type="signal peptide" evidence="1">
    <location>
        <begin position="1"/>
        <end position="26"/>
    </location>
</feature>
<keyword evidence="1" id="KW-0732">Signal</keyword>
<accession>A0A9C6XUW8</accession>
<dbReference type="AlphaFoldDB" id="A0A9C6XUW8"/>
<feature type="chain" id="PRO_5038385141" evidence="1">
    <location>
        <begin position="27"/>
        <end position="204"/>
    </location>
</feature>
<organism evidence="2 3">
    <name type="scientific">Frankliniella occidentalis</name>
    <name type="common">Western flower thrips</name>
    <name type="synonym">Euthrips occidentalis</name>
    <dbReference type="NCBI Taxonomy" id="133901"/>
    <lineage>
        <taxon>Eukaryota</taxon>
        <taxon>Metazoa</taxon>
        <taxon>Ecdysozoa</taxon>
        <taxon>Arthropoda</taxon>
        <taxon>Hexapoda</taxon>
        <taxon>Insecta</taxon>
        <taxon>Pterygota</taxon>
        <taxon>Neoptera</taxon>
        <taxon>Paraneoptera</taxon>
        <taxon>Thysanoptera</taxon>
        <taxon>Terebrantia</taxon>
        <taxon>Thripoidea</taxon>
        <taxon>Thripidae</taxon>
        <taxon>Frankliniella</taxon>
    </lineage>
</organism>
<protein>
    <submittedName>
        <fullName evidence="3">Uncharacterized protein LOC127751854</fullName>
    </submittedName>
</protein>
<dbReference type="RefSeq" id="XP_052131983.1">
    <property type="nucleotide sequence ID" value="XM_052276023.1"/>
</dbReference>
<sequence length="204" mass="22588">MATTPRVRGLVPVLAPLAALVLCASAARRITDSTYLVLRPKFVRPCEGEPDNAMKSVDVTSEMRGRTTVVFHANMTFTRTADKWHKGYCAVEKCDQTVSAATCKFYRPIETPEICSYMMNPAMPWFKIVDSVQPKLSCPIAKGTYKLSNGTVSMDLVSAASGTLRLEGPIWRGRCHIVNSRGVLQFCIDAATDLFRVRKRPKPS</sequence>
<evidence type="ECO:0000313" key="2">
    <source>
        <dbReference type="Proteomes" id="UP000504606"/>
    </source>
</evidence>
<dbReference type="Proteomes" id="UP000504606">
    <property type="component" value="Unplaced"/>
</dbReference>
<proteinExistence type="predicted"/>
<keyword evidence="2" id="KW-1185">Reference proteome</keyword>
<name>A0A9C6XUW8_FRAOC</name>
<evidence type="ECO:0000313" key="3">
    <source>
        <dbReference type="RefSeq" id="XP_052131983.1"/>
    </source>
</evidence>